<feature type="transmembrane region" description="Helical" evidence="6">
    <location>
        <begin position="268"/>
        <end position="287"/>
    </location>
</feature>
<protein>
    <submittedName>
        <fullName evidence="8">MFS transporter</fullName>
    </submittedName>
</protein>
<keyword evidence="4 6" id="KW-1133">Transmembrane helix</keyword>
<feature type="transmembrane region" description="Helical" evidence="6">
    <location>
        <begin position="323"/>
        <end position="345"/>
    </location>
</feature>
<dbReference type="InterPro" id="IPR036259">
    <property type="entry name" value="MFS_trans_sf"/>
</dbReference>
<evidence type="ECO:0000313" key="8">
    <source>
        <dbReference type="EMBL" id="BBK21639.1"/>
    </source>
</evidence>
<keyword evidence="3 6" id="KW-0812">Transmembrane</keyword>
<keyword evidence="9" id="KW-1185">Reference proteome</keyword>
<dbReference type="GO" id="GO:0022857">
    <property type="term" value="F:transmembrane transporter activity"/>
    <property type="evidence" value="ECO:0007669"/>
    <property type="project" value="InterPro"/>
</dbReference>
<feature type="transmembrane region" description="Helical" evidence="6">
    <location>
        <begin position="234"/>
        <end position="252"/>
    </location>
</feature>
<evidence type="ECO:0000256" key="5">
    <source>
        <dbReference type="ARBA" id="ARBA00023136"/>
    </source>
</evidence>
<feature type="transmembrane region" description="Helical" evidence="6">
    <location>
        <begin position="174"/>
        <end position="198"/>
    </location>
</feature>
<accession>A0A6N4TFV4</accession>
<feature type="transmembrane region" description="Helical" evidence="6">
    <location>
        <begin position="84"/>
        <end position="101"/>
    </location>
</feature>
<dbReference type="PROSITE" id="PS50850">
    <property type="entry name" value="MFS"/>
    <property type="match status" value="1"/>
</dbReference>
<feature type="domain" description="Major facilitator superfamily (MFS) profile" evidence="7">
    <location>
        <begin position="1"/>
        <end position="412"/>
    </location>
</feature>
<feature type="transmembrane region" description="Helical" evidence="6">
    <location>
        <begin position="55"/>
        <end position="72"/>
    </location>
</feature>
<sequence length="414" mass="45683">MMKTKLTKLEKYWVLYDVGNSAFILLVSTIIPIYYNSLAEAQGISSVDYLATWGYAASFCTILIALVGPVLGTIADNKGFKKPIFTLSMMLGVIGCAALSLPATWIGFLAVFVIAKIGYNASLIFYDSMLPDVTSTDRMDMVSSHGYAWGYLGSCIPFVLSLILVLFYENIGITITMAMAIAFLINAAWWFLVTIPLLKNYEQKHHVEHHEDIIKTSFQRLGHSLSEIKNNKGILLFLLAFFFYIDGVYTIIDMATAYGSALGLNTEGLLLALLVTQIVAFPASLYFSYLSKKVNTGKLVKICIVAYTLISVFAIGLDTQWEFWVLAVFVGMFQGGVQALSRSYFAKIIPAEKSGEYFGLYDICGKGASFLGTFLVGVFAQITGQANGGIFILTVMFIIGFFLFTKADHINQKK</sequence>
<proteinExistence type="predicted"/>
<reference evidence="9" key="1">
    <citation type="submission" date="2019-05" db="EMBL/GenBank/DDBJ databases">
        <title>Complete genome sequencing of Absiella argi strain JCM 30884.</title>
        <authorList>
            <person name="Sakamoto M."/>
            <person name="Murakami T."/>
            <person name="Mori H."/>
        </authorList>
    </citation>
    <scope>NUCLEOTIDE SEQUENCE [LARGE SCALE GENOMIC DNA]</scope>
    <source>
        <strain evidence="9">JCM 30884</strain>
    </source>
</reference>
<feature type="transmembrane region" description="Helical" evidence="6">
    <location>
        <begin position="12"/>
        <end position="35"/>
    </location>
</feature>
<evidence type="ECO:0000313" key="9">
    <source>
        <dbReference type="Proteomes" id="UP000464754"/>
    </source>
</evidence>
<feature type="transmembrane region" description="Helical" evidence="6">
    <location>
        <begin position="386"/>
        <end position="404"/>
    </location>
</feature>
<feature type="transmembrane region" description="Helical" evidence="6">
    <location>
        <begin position="357"/>
        <end position="380"/>
    </location>
</feature>
<comment type="subcellular location">
    <subcellularLocation>
        <location evidence="1">Cell membrane</location>
        <topology evidence="1">Multi-pass membrane protein</topology>
    </subcellularLocation>
</comment>
<dbReference type="PANTHER" id="PTHR23519">
    <property type="entry name" value="AUTOPHAGY-RELATED PROTEIN 22"/>
    <property type="match status" value="1"/>
</dbReference>
<dbReference type="Pfam" id="PF11700">
    <property type="entry name" value="ATG22"/>
    <property type="match status" value="1"/>
</dbReference>
<keyword evidence="5 6" id="KW-0472">Membrane</keyword>
<dbReference type="InterPro" id="IPR024671">
    <property type="entry name" value="Atg22-like"/>
</dbReference>
<gene>
    <name evidence="8" type="ORF">Aargi30884_05420</name>
</gene>
<organism evidence="8 9">
    <name type="scientific">Amedibacterium intestinale</name>
    <dbReference type="NCBI Taxonomy" id="2583452"/>
    <lineage>
        <taxon>Bacteria</taxon>
        <taxon>Bacillati</taxon>
        <taxon>Bacillota</taxon>
        <taxon>Erysipelotrichia</taxon>
        <taxon>Erysipelotrichales</taxon>
        <taxon>Erysipelotrichaceae</taxon>
        <taxon>Amedibacterium</taxon>
    </lineage>
</organism>
<dbReference type="PANTHER" id="PTHR23519:SF1">
    <property type="entry name" value="AUTOPHAGY-RELATED PROTEIN 22"/>
    <property type="match status" value="1"/>
</dbReference>
<feature type="transmembrane region" description="Helical" evidence="6">
    <location>
        <begin position="299"/>
        <end position="317"/>
    </location>
</feature>
<evidence type="ECO:0000259" key="7">
    <source>
        <dbReference type="PROSITE" id="PS50850"/>
    </source>
</evidence>
<dbReference type="Proteomes" id="UP000464754">
    <property type="component" value="Chromosome"/>
</dbReference>
<dbReference type="InterPro" id="IPR020846">
    <property type="entry name" value="MFS_dom"/>
</dbReference>
<dbReference type="Gene3D" id="1.20.1250.20">
    <property type="entry name" value="MFS general substrate transporter like domains"/>
    <property type="match status" value="1"/>
</dbReference>
<dbReference type="InterPro" id="IPR050495">
    <property type="entry name" value="ATG22/LtaA_families"/>
</dbReference>
<dbReference type="EMBL" id="AP019695">
    <property type="protein sequence ID" value="BBK21639.1"/>
    <property type="molecule type" value="Genomic_DNA"/>
</dbReference>
<evidence type="ECO:0000256" key="1">
    <source>
        <dbReference type="ARBA" id="ARBA00004651"/>
    </source>
</evidence>
<evidence type="ECO:0000256" key="2">
    <source>
        <dbReference type="ARBA" id="ARBA00022448"/>
    </source>
</evidence>
<feature type="transmembrane region" description="Helical" evidence="6">
    <location>
        <begin position="147"/>
        <end position="168"/>
    </location>
</feature>
<dbReference type="GO" id="GO:0005886">
    <property type="term" value="C:plasma membrane"/>
    <property type="evidence" value="ECO:0007669"/>
    <property type="project" value="UniProtKB-SubCell"/>
</dbReference>
<dbReference type="KEGG" id="aarg:Aargi30884_05420"/>
<name>A0A6N4TFV4_9FIRM</name>
<evidence type="ECO:0000256" key="3">
    <source>
        <dbReference type="ARBA" id="ARBA00022692"/>
    </source>
</evidence>
<evidence type="ECO:0000256" key="4">
    <source>
        <dbReference type="ARBA" id="ARBA00022989"/>
    </source>
</evidence>
<evidence type="ECO:0000256" key="6">
    <source>
        <dbReference type="SAM" id="Phobius"/>
    </source>
</evidence>
<keyword evidence="2" id="KW-0813">Transport</keyword>
<dbReference type="SUPFAM" id="SSF103473">
    <property type="entry name" value="MFS general substrate transporter"/>
    <property type="match status" value="1"/>
</dbReference>
<feature type="transmembrane region" description="Helical" evidence="6">
    <location>
        <begin position="107"/>
        <end position="126"/>
    </location>
</feature>
<dbReference type="AlphaFoldDB" id="A0A6N4TFV4"/>